<keyword evidence="1" id="KW-0472">Membrane</keyword>
<proteinExistence type="predicted"/>
<dbReference type="AlphaFoldDB" id="M6CUX1"/>
<dbReference type="PATRIC" id="fig|1218565.3.peg.1667"/>
<dbReference type="EMBL" id="ANIK01000031">
    <property type="protein sequence ID" value="EMJ95747.1"/>
    <property type="molecule type" value="Genomic_DNA"/>
</dbReference>
<keyword evidence="1" id="KW-0812">Transmembrane</keyword>
<sequence length="157" mass="18606">MKKLWIKLKDYSDLQNMEVCKDWNVEDYLKTNERKKIPFLIRKHLNECQKCQAEILDYSESNTIPEYLFGRPFAKQKLLWFGAELANLEDLPSTKEKKKKVRAKAEDSTEESNISNLILLSNRSQFLSFCHRYKKAIFIFGYLALLAPMLQLVFQIF</sequence>
<dbReference type="Proteomes" id="UP000011988">
    <property type="component" value="Unassembled WGS sequence"/>
</dbReference>
<dbReference type="OrthoDB" id="342456at2"/>
<gene>
    <name evidence="2" type="ORF">LEP1GSC194_3072</name>
</gene>
<accession>M6CUX1</accession>
<keyword evidence="1" id="KW-1133">Transmembrane helix</keyword>
<organism evidence="2 3">
    <name type="scientific">Leptospira alstonii serovar Sichuan str. 79601</name>
    <dbReference type="NCBI Taxonomy" id="1218565"/>
    <lineage>
        <taxon>Bacteria</taxon>
        <taxon>Pseudomonadati</taxon>
        <taxon>Spirochaetota</taxon>
        <taxon>Spirochaetia</taxon>
        <taxon>Leptospirales</taxon>
        <taxon>Leptospiraceae</taxon>
        <taxon>Leptospira</taxon>
    </lineage>
</organism>
<dbReference type="RefSeq" id="WP_020773046.1">
    <property type="nucleotide sequence ID" value="NZ_ANIK01000031.1"/>
</dbReference>
<reference evidence="2 3" key="1">
    <citation type="submission" date="2013-01" db="EMBL/GenBank/DDBJ databases">
        <authorList>
            <person name="Harkins D.M."/>
            <person name="Durkin A.S."/>
            <person name="Brinkac L.M."/>
            <person name="Haft D.H."/>
            <person name="Selengut J.D."/>
            <person name="Sanka R."/>
            <person name="DePew J."/>
            <person name="Purushe J."/>
            <person name="Galloway R.L."/>
            <person name="Vinetz J.M."/>
            <person name="Sutton G.G."/>
            <person name="Nierman W.C."/>
            <person name="Fouts D.E."/>
        </authorList>
    </citation>
    <scope>NUCLEOTIDE SEQUENCE [LARGE SCALE GENOMIC DNA]</scope>
    <source>
        <strain evidence="2 3">79601</strain>
    </source>
</reference>
<comment type="caution">
    <text evidence="2">The sequence shown here is derived from an EMBL/GenBank/DDBJ whole genome shotgun (WGS) entry which is preliminary data.</text>
</comment>
<name>M6CUX1_9LEPT</name>
<feature type="transmembrane region" description="Helical" evidence="1">
    <location>
        <begin position="136"/>
        <end position="154"/>
    </location>
</feature>
<evidence type="ECO:0000313" key="3">
    <source>
        <dbReference type="Proteomes" id="UP000011988"/>
    </source>
</evidence>
<evidence type="ECO:0000313" key="2">
    <source>
        <dbReference type="EMBL" id="EMJ95747.1"/>
    </source>
</evidence>
<evidence type="ECO:0000256" key="1">
    <source>
        <dbReference type="SAM" id="Phobius"/>
    </source>
</evidence>
<protein>
    <submittedName>
        <fullName evidence="2">Uncharacterized protein</fullName>
    </submittedName>
</protein>